<dbReference type="STRING" id="1384459.GL4_3361"/>
<gene>
    <name evidence="2" type="ORF">GL4_3361</name>
</gene>
<evidence type="ECO:0000313" key="3">
    <source>
        <dbReference type="Proteomes" id="UP000031643"/>
    </source>
</evidence>
<proteinExistence type="predicted"/>
<dbReference type="SUPFAM" id="SSF54427">
    <property type="entry name" value="NTF2-like"/>
    <property type="match status" value="1"/>
</dbReference>
<dbReference type="KEGG" id="mcg:GL4_3361"/>
<organism evidence="2 3">
    <name type="scientific">Methyloceanibacter caenitepidi</name>
    <dbReference type="NCBI Taxonomy" id="1384459"/>
    <lineage>
        <taxon>Bacteria</taxon>
        <taxon>Pseudomonadati</taxon>
        <taxon>Pseudomonadota</taxon>
        <taxon>Alphaproteobacteria</taxon>
        <taxon>Hyphomicrobiales</taxon>
        <taxon>Hyphomicrobiaceae</taxon>
        <taxon>Methyloceanibacter</taxon>
    </lineage>
</organism>
<dbReference type="Proteomes" id="UP000031643">
    <property type="component" value="Chromosome"/>
</dbReference>
<evidence type="ECO:0000259" key="1">
    <source>
        <dbReference type="Pfam" id="PF14534"/>
    </source>
</evidence>
<keyword evidence="3" id="KW-1185">Reference proteome</keyword>
<accession>A0A0A8K9L1</accession>
<dbReference type="Gene3D" id="3.10.450.50">
    <property type="match status" value="1"/>
</dbReference>
<name>A0A0A8K9L1_9HYPH</name>
<dbReference type="HOGENOM" id="CLU_1925098_0_0_5"/>
<sequence length="131" mass="14358">MPALADERLADVEAIDNTVGQLDEAFATDDPDALKALMTEDHIAVLPFHRGPETVEQMIAGLSKTDIKQTDLSEPTVVFLGPNSAMRTLTAKFEGTYEDKPVDSTVFITSILVQDEGKWLESFYQVTTIAP</sequence>
<dbReference type="EMBL" id="AP014648">
    <property type="protein sequence ID" value="BAQ18784.1"/>
    <property type="molecule type" value="Genomic_DNA"/>
</dbReference>
<dbReference type="InterPro" id="IPR027843">
    <property type="entry name" value="DUF4440"/>
</dbReference>
<feature type="domain" description="DUF4440" evidence="1">
    <location>
        <begin position="20"/>
        <end position="119"/>
    </location>
</feature>
<protein>
    <recommendedName>
        <fullName evidence="1">DUF4440 domain-containing protein</fullName>
    </recommendedName>
</protein>
<dbReference type="Pfam" id="PF14534">
    <property type="entry name" value="DUF4440"/>
    <property type="match status" value="1"/>
</dbReference>
<reference evidence="2 3" key="1">
    <citation type="submission" date="2014-09" db="EMBL/GenBank/DDBJ databases">
        <title>Genome sequencing of Methyloceanibacter caenitepidi Gela4.</title>
        <authorList>
            <person name="Takeuchi M."/>
            <person name="Susumu S."/>
            <person name="Kamagata Y."/>
            <person name="Oshima K."/>
            <person name="Hattori M."/>
            <person name="Iwasaki W."/>
        </authorList>
    </citation>
    <scope>NUCLEOTIDE SEQUENCE [LARGE SCALE GENOMIC DNA]</scope>
    <source>
        <strain evidence="2 3">Gela4</strain>
    </source>
</reference>
<dbReference type="AlphaFoldDB" id="A0A0A8K9L1"/>
<dbReference type="InterPro" id="IPR032710">
    <property type="entry name" value="NTF2-like_dom_sf"/>
</dbReference>
<evidence type="ECO:0000313" key="2">
    <source>
        <dbReference type="EMBL" id="BAQ18784.1"/>
    </source>
</evidence>